<comment type="caution">
    <text evidence="1">The sequence shown here is derived from an EMBL/GenBank/DDBJ whole genome shotgun (WGS) entry which is preliminary data.</text>
</comment>
<dbReference type="SUPFAM" id="SSF51658">
    <property type="entry name" value="Xylose isomerase-like"/>
    <property type="match status" value="1"/>
</dbReference>
<accession>A0A327PSJ3</accession>
<dbReference type="NCBIfam" id="NF035939">
    <property type="entry name" value="TIM_EboE"/>
    <property type="match status" value="1"/>
</dbReference>
<evidence type="ECO:0000313" key="1">
    <source>
        <dbReference type="EMBL" id="RAI95138.1"/>
    </source>
</evidence>
<dbReference type="Proteomes" id="UP000249610">
    <property type="component" value="Unassembled WGS sequence"/>
</dbReference>
<dbReference type="AlphaFoldDB" id="A0A327PSJ3"/>
<evidence type="ECO:0008006" key="3">
    <source>
        <dbReference type="Google" id="ProtNLM"/>
    </source>
</evidence>
<dbReference type="RefSeq" id="WP_111609823.1">
    <property type="nucleotide sequence ID" value="NZ_QLLK01000001.1"/>
</dbReference>
<sequence>MEIKGFQLSYCSNIHPGESWEATFENLKKYIPEVKNRLSVDKPFGIGLRLSHEASLILEKANQLSEFRNWLQSENAYVFTLNGFPYGDFHRTTVKDKVHFPDWTTVERRDYTIRSFKILAQLLPEGMDGGISTSPVSYRHWFKSDSDLNVGMETATRHLLEVVGELADIKKQTGKSLHLDIEPEPDGILENSDEMIWLFSDWLLPIGKPWLAKKLNISQEEAEEVLKEHIQVCYDVCHFAIVYEKPADTFAKFEKAGIKIGKIQISAALKALIPTQPETRDIVKLKLLPFEESTYLHQVVARTKDGSLKSYSDLPEALKILNETDEEEWRIHFHVPVFLDNYGALASTQDQISIVLNEILKNPSLTNHLEVETYTWEVLPEDTRLSLGESISRELAWVIKKLN</sequence>
<dbReference type="EMBL" id="QLLK01000001">
    <property type="protein sequence ID" value="RAI95138.1"/>
    <property type="molecule type" value="Genomic_DNA"/>
</dbReference>
<proteinExistence type="predicted"/>
<dbReference type="OrthoDB" id="9785907at2"/>
<name>A0A327PSJ3_9BACT</name>
<dbReference type="Gene3D" id="3.20.20.150">
    <property type="entry name" value="Divalent-metal-dependent TIM barrel enzymes"/>
    <property type="match status" value="1"/>
</dbReference>
<reference evidence="1 2" key="1">
    <citation type="submission" date="2018-06" db="EMBL/GenBank/DDBJ databases">
        <title>Genomic Encyclopedia of Archaeal and Bacterial Type Strains, Phase II (KMG-II): from individual species to whole genera.</title>
        <authorList>
            <person name="Goeker M."/>
        </authorList>
    </citation>
    <scope>NUCLEOTIDE SEQUENCE [LARGE SCALE GENOMIC DNA]</scope>
    <source>
        <strain evidence="1 2">DSM 23446</strain>
    </source>
</reference>
<gene>
    <name evidence="1" type="ORF">LV83_00389</name>
</gene>
<dbReference type="InterPro" id="IPR036237">
    <property type="entry name" value="Xyl_isomerase-like_sf"/>
</dbReference>
<evidence type="ECO:0000313" key="2">
    <source>
        <dbReference type="Proteomes" id="UP000249610"/>
    </source>
</evidence>
<organism evidence="1 2">
    <name type="scientific">Algoriphagus yeomjeoni</name>
    <dbReference type="NCBI Taxonomy" id="291403"/>
    <lineage>
        <taxon>Bacteria</taxon>
        <taxon>Pseudomonadati</taxon>
        <taxon>Bacteroidota</taxon>
        <taxon>Cytophagia</taxon>
        <taxon>Cytophagales</taxon>
        <taxon>Cyclobacteriaceae</taxon>
        <taxon>Algoriphagus</taxon>
    </lineage>
</organism>
<keyword evidence="2" id="KW-1185">Reference proteome</keyword>
<protein>
    <recommendedName>
        <fullName evidence="3">Xylose isomerase-like TIM barrel protein</fullName>
    </recommendedName>
</protein>